<evidence type="ECO:0008006" key="3">
    <source>
        <dbReference type="Google" id="ProtNLM"/>
    </source>
</evidence>
<reference evidence="2" key="1">
    <citation type="journal article" date="2019" name="Int. J. Syst. Evol. Microbiol.">
        <title>The Global Catalogue of Microorganisms (GCM) 10K type strain sequencing project: providing services to taxonomists for standard genome sequencing and annotation.</title>
        <authorList>
            <consortium name="The Broad Institute Genomics Platform"/>
            <consortium name="The Broad Institute Genome Sequencing Center for Infectious Disease"/>
            <person name="Wu L."/>
            <person name="Ma J."/>
        </authorList>
    </citation>
    <scope>NUCLEOTIDE SEQUENCE [LARGE SCALE GENOMIC DNA]</scope>
    <source>
        <strain evidence="2">CCM 8749</strain>
    </source>
</reference>
<organism evidence="1 2">
    <name type="scientific">Marinicrinis lubricantis</name>
    <dbReference type="NCBI Taxonomy" id="2086470"/>
    <lineage>
        <taxon>Bacteria</taxon>
        <taxon>Bacillati</taxon>
        <taxon>Bacillota</taxon>
        <taxon>Bacilli</taxon>
        <taxon>Bacillales</taxon>
        <taxon>Paenibacillaceae</taxon>
    </lineage>
</organism>
<dbReference type="Proteomes" id="UP001596250">
    <property type="component" value="Unassembled WGS sequence"/>
</dbReference>
<evidence type="ECO:0000313" key="1">
    <source>
        <dbReference type="EMBL" id="MFC5986116.1"/>
    </source>
</evidence>
<gene>
    <name evidence="1" type="ORF">ACFPXP_06680</name>
</gene>
<accession>A0ABW1IM14</accession>
<sequence>MDKRQVIYAYRRGLITIQECAQILGIQSTQLMGIVSEASDEAKSLSKQQQSVNS</sequence>
<comment type="caution">
    <text evidence="1">The sequence shown here is derived from an EMBL/GenBank/DDBJ whole genome shotgun (WGS) entry which is preliminary data.</text>
</comment>
<evidence type="ECO:0000313" key="2">
    <source>
        <dbReference type="Proteomes" id="UP001596250"/>
    </source>
</evidence>
<dbReference type="RefSeq" id="WP_379893443.1">
    <property type="nucleotide sequence ID" value="NZ_CBCSCT010000004.1"/>
</dbReference>
<dbReference type="EMBL" id="JBHSQV010000035">
    <property type="protein sequence ID" value="MFC5986116.1"/>
    <property type="molecule type" value="Genomic_DNA"/>
</dbReference>
<keyword evidence="2" id="KW-1185">Reference proteome</keyword>
<protein>
    <recommendedName>
        <fullName evidence="3">DUF134 domain-containing protein</fullName>
    </recommendedName>
</protein>
<proteinExistence type="predicted"/>
<name>A0ABW1IM14_9BACL</name>